<dbReference type="OrthoDB" id="9942256at2759"/>
<dbReference type="PROSITE" id="PS00020">
    <property type="entry name" value="ACTININ_2"/>
    <property type="match status" value="1"/>
</dbReference>
<name>V8NEX4_OPHHA</name>
<dbReference type="PROSITE" id="PS50021">
    <property type="entry name" value="CH"/>
    <property type="match status" value="2"/>
</dbReference>
<keyword evidence="7" id="KW-1185">Reference proteome</keyword>
<keyword evidence="1" id="KW-0677">Repeat</keyword>
<dbReference type="InterPro" id="IPR018159">
    <property type="entry name" value="Spectrin/alpha-actinin"/>
</dbReference>
<feature type="coiled-coil region" evidence="3">
    <location>
        <begin position="1482"/>
        <end position="1509"/>
    </location>
</feature>
<feature type="region of interest" description="Disordered" evidence="4">
    <location>
        <begin position="2216"/>
        <end position="2250"/>
    </location>
</feature>
<comment type="caution">
    <text evidence="6">The sequence shown here is derived from an EMBL/GenBank/DDBJ whole genome shotgun (WGS) entry which is preliminary data.</text>
</comment>
<dbReference type="Proteomes" id="UP000018936">
    <property type="component" value="Unassembled WGS sequence"/>
</dbReference>
<evidence type="ECO:0000256" key="2">
    <source>
        <dbReference type="ARBA" id="ARBA00023203"/>
    </source>
</evidence>
<dbReference type="SMART" id="SM00033">
    <property type="entry name" value="CH"/>
    <property type="match status" value="2"/>
</dbReference>
<dbReference type="SUPFAM" id="SSF47576">
    <property type="entry name" value="Calponin-homology domain, CH-domain"/>
    <property type="match status" value="1"/>
</dbReference>
<dbReference type="PANTHER" id="PTHR11915">
    <property type="entry name" value="SPECTRIN/FILAMIN RELATED CYTOSKELETAL PROTEIN"/>
    <property type="match status" value="1"/>
</dbReference>
<dbReference type="InterPro" id="IPR001589">
    <property type="entry name" value="Actinin_actin-bd_CS"/>
</dbReference>
<evidence type="ECO:0000256" key="4">
    <source>
        <dbReference type="SAM" id="MobiDB-lite"/>
    </source>
</evidence>
<evidence type="ECO:0000256" key="1">
    <source>
        <dbReference type="ARBA" id="ARBA00022737"/>
    </source>
</evidence>
<feature type="coiled-coil region" evidence="3">
    <location>
        <begin position="1344"/>
        <end position="1397"/>
    </location>
</feature>
<dbReference type="SUPFAM" id="SSF46966">
    <property type="entry name" value="Spectrin repeat"/>
    <property type="match status" value="13"/>
</dbReference>
<proteinExistence type="predicted"/>
<evidence type="ECO:0000313" key="7">
    <source>
        <dbReference type="Proteomes" id="UP000018936"/>
    </source>
</evidence>
<sequence>MGNHSGVTMEEEYVQGQFKKLQAQRMIMQKKTFTNWLNNVFYKQNANIKILDLYTELKDGIYLLHLLELLSSEQLPRPTKGKMRVHFLENNSKAIQFLKSKQVHVKLIGPENIVDGDQTLILGLMWIIILRFQISLISLDKDEFGSRVDALSSNEALLVWCQRKTASYSNVNVKDFSKSWNNGLAFNALIHVHRPDLIQYSSLRHDQPIINLNNAFTVAEKHLGILKLLDAEDVAVPFPDERSIMTYVSFYYHYFSRQKQGQTVQKRLAKIVLCLKETDELKFQYEHMIFELLKWIKLKVTELDDRSFPNSLEKMRFLMNNFKVFRTMEKPPKYREKGIIEANFFHIRTKQQVNNQRAYLPPEGRTLRDLEKEWIALEKAEGNRGKAILQELLRLEKVEQQVQMFLKKAAIREAYLRNMKEIIKKQDDWQPDNVEQLQAGTRKLEAIEADMLPQDQRFKALSTMAAEIMQENYQDKALIAKKQMDITRQWQDLWDRLKRQKHTMGKMQEVLVLLRDIDTIMEELKGVQILVSSRDCGKELLEAVELLQKHKLVASQIYSLEESIMYIAEKKEDIIQRKPVKSYMLQAKYQMLHQLHQNLQHSCQTRVMAASNNNLPIFVWQSLQIECDSHQVICSKIICKGQELSQNNPSNPEIRKKLKNIQQLWQQLQDEMTNCKMRLDTAVLIQQYFADINEVDSWLQEKHTLLASKDYGKDESSAEALLHRHLRLEKKLAAYFTEINHLEEQAHSVAQQLFSEQMASVPAANSEINNQRVAKMPSNHYLSQTLVKPTFTGMLGSDSHFIMEKIWKMQKNIVLLYEKLQTMAEHRKKELQERIQLYQYYNSCEEFQSWIDDKEKIFQTIQPKADNVEAMQQKFQSFLIELAAGEKQLAEISSSTDMFSKRCPGKQKEIQTRKQEINKRWECLEALKEEKGSELIGVTDVKTFLQDCHDTQELLQDKMTSLEDLGQGSKPAVLEVQAHKLSACERDISVLERKIKYQKRIANLIQDSNPAESHAIKEHGEHMENLLLMLKLKAEEKKVVLQISKDQQTFLQESHRLLLWIDGMKEKLTSEEMCIDVISAEQLFKEHQDLLKEIHSQNHRFKQLQELGEKVADSSSNVGALDVGEYLHRISQGRNELDELWMERQKKLQENIALQKFIKEDHMDSTQNLLKQHEDFEQVLFVLKHRTNAANGQGEQLIERGHFACDRIKKTMVTLCERWKLLINKYEQRKGRLLDSLLLQEFIRDTAELLVWMEEKYKIASDESYRDPTNILRKLKRHEAAEQEMMANKKHFMGVMMAGNQLIQNDHYAADSIQDKMSEIKKKWEKLYSKMIEHGDKLRQAGQQEQLMELLEDADEKIEKIERMLQNAELGHDLRSSRNLLKEHRQLENEMQGLAEKMNSIVSHAKSVATHHFNREKILDETQSYLERFDSLQKPLAERGHLLEASVELFQFYHYHDMEMKWIDERMSIAKSTVQGNSLNGAQSLLQKQKELQVEVKAHKQQISRVLEKGNAMAEDTCISSQRIKEKCQELSKNWIELEEACEKKIKQLQQSVVYYQFLMDIWDLENWVAEKLPLVTNKDCGNDEAATLMVYRFALEHEIGIYQNLVVELEETAKTLPLSDSIHYDEVDMPQQQVHTKLQELQTLAKARGKRLEETLELHDFLREYEDLEGWINEQKQVASSEDYGADYDHVLLLCVKYEKSQHQMEIAAQRVAACHQLAQKMLDHGHVESREIRKKQKQLSNDWQELLEMTDYKGKQLQDAEAIYKCLQDLMEALSHIEDKLKTIPDSIAKDLNGVQSQLRKQATLEHELFGNEQQLHVLIDTADGMLYLCSERQAAEIKAKQQALVENWEILRYKVEQNREQLEHTCRLYRFQTYVWDYSSWASGMIREMAAEETIRDVSTSGLKINQLQQLLSEIESRDEIYEQVSQLGQELALDQKMATGEIQSVLETLIEAKHRVYQVWAQKKEWLEKIHLLQIFYRDCEYLDNISNSQEVVLAHALLVMPLAENISDSAWYFPAHSSSAETLSINDALPSPCLSPEVHSSRLDIVLAHSKKRNSLEKDNSCINSSTFKSACPTLLRDTPCKEYNSIDAQSLLVSCSGASDWKGNDWDACHSSAVAFHSAASKALPCWTSRLDVSLCAIPDASSSQNKELYQIVAPCNFKSTGQNYNQCNSQFSDLRASVKLYISTCSVAIKPIRAAYSSVLVPHLKKISTTSPGLTRGTQKSHQVIPSGNTADHQVQQPDVTNRTKCPILPPQTAFKEVWLTPSTIAKANTLLGKRTVTHSPLDPDMLVFQNHHSASKEFGKTSSIGIIPAHHKISKISLILATPWTSFPIKVVREFRKQPAPSVVIKASCSDMGGSTLQSDCKGSSIFLSINPVYCPEYQPSQESKHLQDPDVATNAGQAAFLTNRQASSHGHEKQQIWTHNSVVFFKKNYIARTDSNFSQMYLKSCGFGSSVDEVIQQIKKQEAFEKILASQEEKELSLQEQIEKLQPGSELEVTQIQQRLSVVLKKRRGIRDLSQSRQEKLQVELLLALFYQSLTEAEDWIDERMQMMKVPSFQNFNKSCDKMKLLQKHQVFEAEILAHKDMIATVKMAKFSLNYLKRGEALLHHNIPQSEEICQKMYLLQEQWEMLNLAVAAHGKMLEESRDFLEFLQKVDHAEAWIRDKVVMVNIGDVGNDYEHCLQLLKKLNEFRGMSEVSDIISAS</sequence>
<protein>
    <submittedName>
        <fullName evidence="6">Spectrin beta chain, brain 2</fullName>
    </submittedName>
</protein>
<gene>
    <name evidence="6" type="primary">Sptbn2</name>
    <name evidence="6" type="ORF">L345_13762</name>
</gene>
<evidence type="ECO:0000313" key="6">
    <source>
        <dbReference type="EMBL" id="ETE60496.1"/>
    </source>
</evidence>
<dbReference type="InterPro" id="IPR036872">
    <property type="entry name" value="CH_dom_sf"/>
</dbReference>
<dbReference type="FunFam" id="1.10.418.10:FF:000001">
    <property type="entry name" value="Actinin alpha 1"/>
    <property type="match status" value="1"/>
</dbReference>
<organism evidence="6 7">
    <name type="scientific">Ophiophagus hannah</name>
    <name type="common">King cobra</name>
    <name type="synonym">Naja hannah</name>
    <dbReference type="NCBI Taxonomy" id="8665"/>
    <lineage>
        <taxon>Eukaryota</taxon>
        <taxon>Metazoa</taxon>
        <taxon>Chordata</taxon>
        <taxon>Craniata</taxon>
        <taxon>Vertebrata</taxon>
        <taxon>Euteleostomi</taxon>
        <taxon>Lepidosauria</taxon>
        <taxon>Squamata</taxon>
        <taxon>Bifurcata</taxon>
        <taxon>Unidentata</taxon>
        <taxon>Episquamata</taxon>
        <taxon>Toxicofera</taxon>
        <taxon>Serpentes</taxon>
        <taxon>Colubroidea</taxon>
        <taxon>Elapidae</taxon>
        <taxon>Elapinae</taxon>
        <taxon>Ophiophagus</taxon>
    </lineage>
</organism>
<feature type="domain" description="Calponin-homology (CH)" evidence="5">
    <location>
        <begin position="151"/>
        <end position="256"/>
    </location>
</feature>
<dbReference type="CDD" id="cd00176">
    <property type="entry name" value="SPEC"/>
    <property type="match status" value="7"/>
</dbReference>
<keyword evidence="3" id="KW-0175">Coiled coil</keyword>
<accession>V8NEX4</accession>
<dbReference type="FunFam" id="1.10.418.10:FF:000089">
    <property type="entry name" value="Spectrin beta chain"/>
    <property type="match status" value="1"/>
</dbReference>
<dbReference type="SMART" id="SM00150">
    <property type="entry name" value="SPEC"/>
    <property type="match status" value="16"/>
</dbReference>
<feature type="non-terminal residue" evidence="6">
    <location>
        <position position="1"/>
    </location>
</feature>
<dbReference type="PROSITE" id="PS00019">
    <property type="entry name" value="ACTININ_1"/>
    <property type="match status" value="1"/>
</dbReference>
<dbReference type="EMBL" id="AZIM01004620">
    <property type="protein sequence ID" value="ETE60496.1"/>
    <property type="molecule type" value="Genomic_DNA"/>
</dbReference>
<dbReference type="Pfam" id="PF00435">
    <property type="entry name" value="Spectrin"/>
    <property type="match status" value="15"/>
</dbReference>
<evidence type="ECO:0000256" key="3">
    <source>
        <dbReference type="SAM" id="Coils"/>
    </source>
</evidence>
<dbReference type="Gene3D" id="1.10.418.10">
    <property type="entry name" value="Calponin-like domain"/>
    <property type="match status" value="2"/>
</dbReference>
<dbReference type="GO" id="GO:0003779">
    <property type="term" value="F:actin binding"/>
    <property type="evidence" value="ECO:0007669"/>
    <property type="project" value="UniProtKB-KW"/>
</dbReference>
<dbReference type="FunFam" id="1.20.58.60:FF:000293">
    <property type="entry name" value="Spectrin, beta, non-erythrocytic 5"/>
    <property type="match status" value="1"/>
</dbReference>
<reference evidence="6 7" key="1">
    <citation type="journal article" date="2013" name="Proc. Natl. Acad. Sci. U.S.A.">
        <title>The king cobra genome reveals dynamic gene evolution and adaptation in the snake venom system.</title>
        <authorList>
            <person name="Vonk F.J."/>
            <person name="Casewell N.R."/>
            <person name="Henkel C.V."/>
            <person name="Heimberg A.M."/>
            <person name="Jansen H.J."/>
            <person name="McCleary R.J."/>
            <person name="Kerkkamp H.M."/>
            <person name="Vos R.A."/>
            <person name="Guerreiro I."/>
            <person name="Calvete J.J."/>
            <person name="Wuster W."/>
            <person name="Woods A.E."/>
            <person name="Logan J.M."/>
            <person name="Harrison R.A."/>
            <person name="Castoe T.A."/>
            <person name="de Koning A.P."/>
            <person name="Pollock D.D."/>
            <person name="Yandell M."/>
            <person name="Calderon D."/>
            <person name="Renjifo C."/>
            <person name="Currier R.B."/>
            <person name="Salgado D."/>
            <person name="Pla D."/>
            <person name="Sanz L."/>
            <person name="Hyder A.S."/>
            <person name="Ribeiro J.M."/>
            <person name="Arntzen J.W."/>
            <person name="van den Thillart G.E."/>
            <person name="Boetzer M."/>
            <person name="Pirovano W."/>
            <person name="Dirks R.P."/>
            <person name="Spaink H.P."/>
            <person name="Duboule D."/>
            <person name="McGlinn E."/>
            <person name="Kini R.M."/>
            <person name="Richardson M.K."/>
        </authorList>
    </citation>
    <scope>NUCLEOTIDE SEQUENCE</scope>
    <source>
        <tissue evidence="6">Blood</tissue>
    </source>
</reference>
<evidence type="ECO:0000259" key="5">
    <source>
        <dbReference type="PROSITE" id="PS50021"/>
    </source>
</evidence>
<dbReference type="InterPro" id="IPR001715">
    <property type="entry name" value="CH_dom"/>
</dbReference>
<dbReference type="CDD" id="cd21247">
    <property type="entry name" value="CH_SPTBN5_rpt1"/>
    <property type="match status" value="1"/>
</dbReference>
<dbReference type="Gene3D" id="1.20.58.60">
    <property type="match status" value="15"/>
</dbReference>
<keyword evidence="2" id="KW-0009">Actin-binding</keyword>
<feature type="domain" description="Calponin-homology (CH)" evidence="5">
    <location>
        <begin position="27"/>
        <end position="133"/>
    </location>
</feature>
<dbReference type="InterPro" id="IPR002017">
    <property type="entry name" value="Spectrin_repeat"/>
</dbReference>
<dbReference type="Pfam" id="PF00307">
    <property type="entry name" value="CH"/>
    <property type="match status" value="2"/>
</dbReference>